<sequence length="70" mass="7704">MNTTLEMNFINASGKNSRITLNDPRADLTATEVEQVMDRIILANIFNTPGGDLTQIGSARIVTRDVIELL</sequence>
<dbReference type="EMBL" id="CP059066">
    <property type="protein sequence ID" value="QSQ07876.1"/>
    <property type="molecule type" value="Genomic_DNA"/>
</dbReference>
<gene>
    <name evidence="1" type="ORF">H0A61_00193</name>
</gene>
<organism evidence="1 2">
    <name type="scientific">Koleobacter methoxysyntrophicus</name>
    <dbReference type="NCBI Taxonomy" id="2751313"/>
    <lineage>
        <taxon>Bacteria</taxon>
        <taxon>Bacillati</taxon>
        <taxon>Bacillota</taxon>
        <taxon>Clostridia</taxon>
        <taxon>Koleobacterales</taxon>
        <taxon>Koleobacteraceae</taxon>
        <taxon>Koleobacter</taxon>
    </lineage>
</organism>
<dbReference type="RefSeq" id="WP_206708125.1">
    <property type="nucleotide sequence ID" value="NZ_CP059066.1"/>
</dbReference>
<evidence type="ECO:0000313" key="1">
    <source>
        <dbReference type="EMBL" id="QSQ07876.1"/>
    </source>
</evidence>
<dbReference type="Proteomes" id="UP000662904">
    <property type="component" value="Chromosome"/>
</dbReference>
<dbReference type="Pfam" id="PF11148">
    <property type="entry name" value="DUF2922"/>
    <property type="match status" value="1"/>
</dbReference>
<proteinExistence type="predicted"/>
<keyword evidence="2" id="KW-1185">Reference proteome</keyword>
<dbReference type="KEGG" id="kme:H0A61_00193"/>
<name>A0A8A0RKW4_9FIRM</name>
<reference evidence="1" key="1">
    <citation type="submission" date="2020-07" db="EMBL/GenBank/DDBJ databases">
        <title>Koleobacter methoxysyntrophicus gen. nov., sp. nov., a novel anaerobic bacterium isolated from deep subsurface oil field and proposal of Koleobacterales ord. nov. in the phylum Firmicutes.</title>
        <authorList>
            <person name="Sakamoto S."/>
            <person name="Tamaki H."/>
        </authorList>
    </citation>
    <scope>NUCLEOTIDE SEQUENCE</scope>
    <source>
        <strain evidence="1">NRmbB1</strain>
    </source>
</reference>
<accession>A0A8A0RKW4</accession>
<dbReference type="AlphaFoldDB" id="A0A8A0RKW4"/>
<dbReference type="InterPro" id="IPR021321">
    <property type="entry name" value="DUF2922"/>
</dbReference>
<evidence type="ECO:0000313" key="2">
    <source>
        <dbReference type="Proteomes" id="UP000662904"/>
    </source>
</evidence>
<evidence type="ECO:0008006" key="3">
    <source>
        <dbReference type="Google" id="ProtNLM"/>
    </source>
</evidence>
<protein>
    <recommendedName>
        <fullName evidence="3">DUF2922 domain-containing protein</fullName>
    </recommendedName>
</protein>